<reference evidence="2" key="1">
    <citation type="submission" date="2021-10" db="EMBL/GenBank/DDBJ databases">
        <title>Tropical sea cucumber genome reveals ecological adaptation and Cuvierian tubules defense mechanism.</title>
        <authorList>
            <person name="Chen T."/>
        </authorList>
    </citation>
    <scope>NUCLEOTIDE SEQUENCE</scope>
    <source>
        <strain evidence="2">Nanhai2018</strain>
        <tissue evidence="2">Muscle</tissue>
    </source>
</reference>
<dbReference type="OrthoDB" id="548214at2759"/>
<dbReference type="GO" id="GO:0031209">
    <property type="term" value="C:SCAR complex"/>
    <property type="evidence" value="ECO:0007669"/>
    <property type="project" value="TreeGrafter"/>
</dbReference>
<dbReference type="InterPro" id="IPR019137">
    <property type="entry name" value="Nck-associated_protein-1"/>
</dbReference>
<keyword evidence="3" id="KW-1185">Reference proteome</keyword>
<proteinExistence type="inferred from homology"/>
<comment type="caution">
    <text evidence="2">The sequence shown here is derived from an EMBL/GenBank/DDBJ whole genome shotgun (WGS) entry which is preliminary data.</text>
</comment>
<dbReference type="GO" id="GO:0030031">
    <property type="term" value="P:cell projection assembly"/>
    <property type="evidence" value="ECO:0007669"/>
    <property type="project" value="TreeGrafter"/>
</dbReference>
<dbReference type="Proteomes" id="UP001152320">
    <property type="component" value="Chromosome 1"/>
</dbReference>
<comment type="similarity">
    <text evidence="1">Belongs to the HEM-1/HEM-2 family.</text>
</comment>
<dbReference type="GO" id="GO:0048812">
    <property type="term" value="P:neuron projection morphogenesis"/>
    <property type="evidence" value="ECO:0007669"/>
    <property type="project" value="TreeGrafter"/>
</dbReference>
<evidence type="ECO:0000313" key="2">
    <source>
        <dbReference type="EMBL" id="KAJ8051146.1"/>
    </source>
</evidence>
<sequence>MTTRLSVMQSQMKLAEKLTILTDRGRGLLARLYNIKKACQDPNSRPAFLSEKLLEPCIKAIEKKFPQSEKSQSVLGPVDQRKAEILKVLSVYYTTFRDILEYKDQVLNLFTVIASVHVTFDITTNFDMTKNYFDLIVTFVSMLLLLARVEDRKAMLGLYNHAFELAHQRSEPSFARLGKMVDDFQSPMKKLAEEFVPFENCISTALCSLLHLYPRRNSTAAQWRAQEMLSLVTKPTVLLNPAQSETMRCEYLPLDTIERWIIIGYMVCPTLLQSNERNHGLWRPALQNSYCITLFRDEVLMFHKYIEVFFDSIKGFGKRVAEVKESAAVALQNAGALHKERRKFLRSALLELIQILTDQPGLLGPKALYVLMAFSFTRDEILWLVRHNEHPHPKLKNKSTGDFDDPQLPELLFYMEELRALVKKYYQVLQQYYVQYLNGYDAIVLNNLVKNLPLCPEDESIILSSFVQQMESLNLKEIQAGQVPDFTGFRLDWFRLQALTSIGKATLVLSENAELARTLNTIVFHTMMVDSVDELLFETSDLSVFCHHSRFFESAFEHCLTQPTQSRFSIAFPLICTHFINCTHDVCPEERYHIGDRSLSVTNAFLDRLAKEIKDIVTKICSEQCNLSDQLLPKNAAPTLVKMEIQKLKEKDKQKILKDLPPEVEPGKESIRKTRENLTGMDKYHILLTELCTAINHSPKIVVWEHIFSPKEYLLQHLEARFSKALVGMMMYNPNTNEIAKPTELITSVKTYMTVLQGIENYVHVDIPRVFNNVLLQQTQQTDSHGEKTITMLYTNWYLEVFLRRVTSSQICYSPFQKAFLTLQPDPQLPFNAEEYTDISELRALAELIGAYGMKFLHESLMWHIASQIGELKKLVLENKDLLSKVRTSFDRPEMMLQLSHQLKFENLLTRLNIIGVILAFSSLTQEALTDVLSQRVSFLYSSIVDFRDHVKAGGPEAVTVDILSSSVGLPCNVDPALVNALKMEREIDPEKDYNTSCLLMVFIAVSLRALVRNESTIYNPVHEAHPNNCHCYALAINAMAGALFQLHGQGDVEERLREFLALASSSLLTLTQETDKQVSVKAKESVFLLLDHIVKESPFLTQDLLESCFPYALLRNSFHTVLKRDVPSKH</sequence>
<dbReference type="EMBL" id="JAIZAY010000001">
    <property type="protein sequence ID" value="KAJ8051146.1"/>
    <property type="molecule type" value="Genomic_DNA"/>
</dbReference>
<dbReference type="GO" id="GO:0016477">
    <property type="term" value="P:cell migration"/>
    <property type="evidence" value="ECO:0007669"/>
    <property type="project" value="TreeGrafter"/>
</dbReference>
<dbReference type="GO" id="GO:0030866">
    <property type="term" value="P:cortical actin cytoskeleton organization"/>
    <property type="evidence" value="ECO:0007669"/>
    <property type="project" value="TreeGrafter"/>
</dbReference>
<name>A0A9Q1CTJ1_HOLLE</name>
<accession>A0A9Q1CTJ1</accession>
<evidence type="ECO:0000313" key="3">
    <source>
        <dbReference type="Proteomes" id="UP001152320"/>
    </source>
</evidence>
<dbReference type="AlphaFoldDB" id="A0A9Q1CTJ1"/>
<gene>
    <name evidence="2" type="ORF">HOLleu_04606</name>
</gene>
<protein>
    <submittedName>
        <fullName evidence="2">Nck-associated protein 1</fullName>
    </submittedName>
</protein>
<dbReference type="PANTHER" id="PTHR12093">
    <property type="entry name" value="NCK-ASSOCIATED PROTEIN 1"/>
    <property type="match status" value="1"/>
</dbReference>
<evidence type="ECO:0000256" key="1">
    <source>
        <dbReference type="ARBA" id="ARBA00037947"/>
    </source>
</evidence>
<organism evidence="2 3">
    <name type="scientific">Holothuria leucospilota</name>
    <name type="common">Black long sea cucumber</name>
    <name type="synonym">Mertensiothuria leucospilota</name>
    <dbReference type="NCBI Taxonomy" id="206669"/>
    <lineage>
        <taxon>Eukaryota</taxon>
        <taxon>Metazoa</taxon>
        <taxon>Echinodermata</taxon>
        <taxon>Eleutherozoa</taxon>
        <taxon>Echinozoa</taxon>
        <taxon>Holothuroidea</taxon>
        <taxon>Aspidochirotacea</taxon>
        <taxon>Aspidochirotida</taxon>
        <taxon>Holothuriidae</taxon>
        <taxon>Holothuria</taxon>
    </lineage>
</organism>
<dbReference type="PANTHER" id="PTHR12093:SF10">
    <property type="entry name" value="MEMBRANE-ASSOCIATED PROTEIN HEM"/>
    <property type="match status" value="1"/>
</dbReference>
<dbReference type="Pfam" id="PF09735">
    <property type="entry name" value="Nckap1"/>
    <property type="match status" value="1"/>
</dbReference>